<dbReference type="EnsemblMetazoa" id="ASIC000225-RA">
    <property type="protein sequence ID" value="ASIC000225-PA"/>
    <property type="gene ID" value="ASIC000225"/>
</dbReference>
<keyword evidence="2" id="KW-0261">Viral envelope protein</keyword>
<keyword evidence="2" id="KW-0946">Virion</keyword>
<sequence length="137" mass="14856">MVGVEVEGGGGENQDRDRTVRMFPSRSLIPLTSASVAKLWLPCIHRSVAGSEPEIAGRKAVGMGWGMDVCRECMLCFRDRLEASICSTIYPKQSIDPAIGGHKAGVEEGKGGMDAHERGFTIQHPSGEEKRNRNLST</sequence>
<gene>
    <name evidence="2" type="ORF">ZHAS_00000225</name>
</gene>
<reference evidence="2 4" key="1">
    <citation type="journal article" date="2014" name="BMC Genomics">
        <title>Genome sequence of Anopheles sinensis provides insight into genetics basis of mosquito competence for malaria parasites.</title>
        <authorList>
            <person name="Zhou D."/>
            <person name="Zhang D."/>
            <person name="Ding G."/>
            <person name="Shi L."/>
            <person name="Hou Q."/>
            <person name="Ye Y."/>
            <person name="Xu Y."/>
            <person name="Zhou H."/>
            <person name="Xiong C."/>
            <person name="Li S."/>
            <person name="Yu J."/>
            <person name="Hong S."/>
            <person name="Yu X."/>
            <person name="Zou P."/>
            <person name="Chen C."/>
            <person name="Chang X."/>
            <person name="Wang W."/>
            <person name="Lv Y."/>
            <person name="Sun Y."/>
            <person name="Ma L."/>
            <person name="Shen B."/>
            <person name="Zhu C."/>
        </authorList>
    </citation>
    <scope>NUCLEOTIDE SEQUENCE [LARGE SCALE GENOMIC DNA]</scope>
</reference>
<protein>
    <submittedName>
        <fullName evidence="2 3">Envelope glycoprotein</fullName>
    </submittedName>
</protein>
<accession>A0A084VA12</accession>
<dbReference type="EMBL" id="ATLV01001015">
    <property type="status" value="NOT_ANNOTATED_CDS"/>
    <property type="molecule type" value="Genomic_DNA"/>
</dbReference>
<evidence type="ECO:0000313" key="3">
    <source>
        <dbReference type="EnsemblMetazoa" id="ASIC000225-PA"/>
    </source>
</evidence>
<evidence type="ECO:0000313" key="2">
    <source>
        <dbReference type="EMBL" id="KFB34806.1"/>
    </source>
</evidence>
<dbReference type="Proteomes" id="UP000030765">
    <property type="component" value="Unassembled WGS sequence"/>
</dbReference>
<dbReference type="EMBL" id="KE523931">
    <property type="protein sequence ID" value="KFB34806.1"/>
    <property type="molecule type" value="Genomic_DNA"/>
</dbReference>
<feature type="region of interest" description="Disordered" evidence="1">
    <location>
        <begin position="118"/>
        <end position="137"/>
    </location>
</feature>
<dbReference type="VEuPathDB" id="VectorBase:ASIC000225"/>
<proteinExistence type="predicted"/>
<organism evidence="2">
    <name type="scientific">Anopheles sinensis</name>
    <name type="common">Mosquito</name>
    <dbReference type="NCBI Taxonomy" id="74873"/>
    <lineage>
        <taxon>Eukaryota</taxon>
        <taxon>Metazoa</taxon>
        <taxon>Ecdysozoa</taxon>
        <taxon>Arthropoda</taxon>
        <taxon>Hexapoda</taxon>
        <taxon>Insecta</taxon>
        <taxon>Pterygota</taxon>
        <taxon>Neoptera</taxon>
        <taxon>Endopterygota</taxon>
        <taxon>Diptera</taxon>
        <taxon>Nematocera</taxon>
        <taxon>Culicoidea</taxon>
        <taxon>Culicidae</taxon>
        <taxon>Anophelinae</taxon>
        <taxon>Anopheles</taxon>
    </lineage>
</organism>
<feature type="compositionally biased region" description="Basic and acidic residues" evidence="1">
    <location>
        <begin position="126"/>
        <end position="137"/>
    </location>
</feature>
<keyword evidence="4" id="KW-1185">Reference proteome</keyword>
<dbReference type="AlphaFoldDB" id="A0A084VA12"/>
<evidence type="ECO:0000256" key="1">
    <source>
        <dbReference type="SAM" id="MobiDB-lite"/>
    </source>
</evidence>
<name>A0A084VA12_ANOSI</name>
<reference evidence="3" key="2">
    <citation type="submission" date="2020-05" db="UniProtKB">
        <authorList>
            <consortium name="EnsemblMetazoa"/>
        </authorList>
    </citation>
    <scope>IDENTIFICATION</scope>
</reference>
<evidence type="ECO:0000313" key="4">
    <source>
        <dbReference type="Proteomes" id="UP000030765"/>
    </source>
</evidence>